<dbReference type="EMBL" id="QRUN01000024">
    <property type="protein sequence ID" value="RGR66301.1"/>
    <property type="molecule type" value="Genomic_DNA"/>
</dbReference>
<keyword evidence="3" id="KW-1003">Cell membrane</keyword>
<accession>A0A0M6WPN3</accession>
<feature type="transmembrane region" description="Helical" evidence="7">
    <location>
        <begin position="157"/>
        <end position="176"/>
    </location>
</feature>
<evidence type="ECO:0000259" key="8">
    <source>
        <dbReference type="PROSITE" id="PS50928"/>
    </source>
</evidence>
<dbReference type="GO" id="GO:0055085">
    <property type="term" value="P:transmembrane transport"/>
    <property type="evidence" value="ECO:0007669"/>
    <property type="project" value="InterPro"/>
</dbReference>
<dbReference type="AlphaFoldDB" id="A0A0M6WPN3"/>
<evidence type="ECO:0000256" key="3">
    <source>
        <dbReference type="ARBA" id="ARBA00022475"/>
    </source>
</evidence>
<proteinExistence type="inferred from homology"/>
<evidence type="ECO:0000313" key="12">
    <source>
        <dbReference type="EMBL" id="RHE93452.1"/>
    </source>
</evidence>
<protein>
    <submittedName>
        <fullName evidence="10">Sugar ABC transporter permease</fullName>
    </submittedName>
</protein>
<feature type="transmembrane region" description="Helical" evidence="7">
    <location>
        <begin position="21"/>
        <end position="44"/>
    </location>
</feature>
<organism evidence="9 13">
    <name type="scientific">Roseburia inulinivorans</name>
    <dbReference type="NCBI Taxonomy" id="360807"/>
    <lineage>
        <taxon>Bacteria</taxon>
        <taxon>Bacillati</taxon>
        <taxon>Bacillota</taxon>
        <taxon>Clostridia</taxon>
        <taxon>Lachnospirales</taxon>
        <taxon>Lachnospiraceae</taxon>
        <taxon>Roseburia</taxon>
    </lineage>
</organism>
<dbReference type="GO" id="GO:0005886">
    <property type="term" value="C:plasma membrane"/>
    <property type="evidence" value="ECO:0007669"/>
    <property type="project" value="UniProtKB-SubCell"/>
</dbReference>
<reference evidence="14 15" key="3">
    <citation type="submission" date="2018-08" db="EMBL/GenBank/DDBJ databases">
        <title>A genome reference for cultivated species of the human gut microbiota.</title>
        <authorList>
            <person name="Zou Y."/>
            <person name="Xue W."/>
            <person name="Luo G."/>
        </authorList>
    </citation>
    <scope>NUCLEOTIDE SEQUENCE [LARGE SCALE GENOMIC DNA]</scope>
    <source>
        <strain evidence="11 15">AF24-4</strain>
        <strain evidence="10 14">AF28-15</strain>
        <strain evidence="12 16">AM27-11</strain>
    </source>
</reference>
<evidence type="ECO:0000313" key="10">
    <source>
        <dbReference type="EMBL" id="RGQ47117.1"/>
    </source>
</evidence>
<keyword evidence="4 7" id="KW-0812">Transmembrane</keyword>
<dbReference type="STRING" id="360807.ERS852392_02914"/>
<gene>
    <name evidence="12" type="ORF">DW707_14575</name>
    <name evidence="11" type="ORF">DWY29_13445</name>
    <name evidence="10" type="ORF">DWY96_11950</name>
    <name evidence="9" type="ORF">RIL183_24671</name>
</gene>
<dbReference type="PANTHER" id="PTHR30193">
    <property type="entry name" value="ABC TRANSPORTER PERMEASE PROTEIN"/>
    <property type="match status" value="1"/>
</dbReference>
<dbReference type="RefSeq" id="WP_021923152.1">
    <property type="nucleotide sequence ID" value="NZ_CAKZTK010000072.1"/>
</dbReference>
<dbReference type="Gene3D" id="1.10.3720.10">
    <property type="entry name" value="MetI-like"/>
    <property type="match status" value="1"/>
</dbReference>
<evidence type="ECO:0000313" key="13">
    <source>
        <dbReference type="Proteomes" id="UP000049828"/>
    </source>
</evidence>
<comment type="subcellular location">
    <subcellularLocation>
        <location evidence="1 7">Cell membrane</location>
        <topology evidence="1 7">Multi-pass membrane protein</topology>
    </subcellularLocation>
</comment>
<reference evidence="9" key="2">
    <citation type="submission" date="2015-05" db="EMBL/GenBank/DDBJ databases">
        <authorList>
            <person name="Wang D.B."/>
            <person name="Wang M."/>
        </authorList>
    </citation>
    <scope>NUCLEOTIDE SEQUENCE [LARGE SCALE GENOMIC DNA]</scope>
    <source>
        <strain evidence="9">L1-83</strain>
    </source>
</reference>
<dbReference type="EMBL" id="CVRS01000076">
    <property type="protein sequence ID" value="CRL39331.1"/>
    <property type="molecule type" value="Genomic_DNA"/>
</dbReference>
<dbReference type="EMBL" id="QRTF01000028">
    <property type="protein sequence ID" value="RGQ47117.1"/>
    <property type="molecule type" value="Genomic_DNA"/>
</dbReference>
<keyword evidence="5 7" id="KW-1133">Transmembrane helix</keyword>
<dbReference type="EMBL" id="QSKW01000029">
    <property type="protein sequence ID" value="RHE93452.1"/>
    <property type="molecule type" value="Genomic_DNA"/>
</dbReference>
<keyword evidence="6 7" id="KW-0472">Membrane</keyword>
<dbReference type="Proteomes" id="UP000049828">
    <property type="component" value="Unassembled WGS sequence"/>
</dbReference>
<feature type="transmembrane region" description="Helical" evidence="7">
    <location>
        <begin position="278"/>
        <end position="299"/>
    </location>
</feature>
<feature type="transmembrane region" description="Helical" evidence="7">
    <location>
        <begin position="219"/>
        <end position="237"/>
    </location>
</feature>
<evidence type="ECO:0000313" key="15">
    <source>
        <dbReference type="Proteomes" id="UP000285820"/>
    </source>
</evidence>
<dbReference type="PROSITE" id="PS50928">
    <property type="entry name" value="ABC_TM1"/>
    <property type="match status" value="1"/>
</dbReference>
<name>A0A0M6WPN3_9FIRM</name>
<evidence type="ECO:0000256" key="7">
    <source>
        <dbReference type="RuleBase" id="RU363032"/>
    </source>
</evidence>
<dbReference type="InterPro" id="IPR000515">
    <property type="entry name" value="MetI-like"/>
</dbReference>
<dbReference type="Pfam" id="PF00528">
    <property type="entry name" value="BPD_transp_1"/>
    <property type="match status" value="1"/>
</dbReference>
<evidence type="ECO:0000313" key="16">
    <source>
        <dbReference type="Proteomes" id="UP000286271"/>
    </source>
</evidence>
<feature type="transmembrane region" description="Helical" evidence="7">
    <location>
        <begin position="113"/>
        <end position="137"/>
    </location>
</feature>
<evidence type="ECO:0000313" key="11">
    <source>
        <dbReference type="EMBL" id="RGR66301.1"/>
    </source>
</evidence>
<feature type="domain" description="ABC transmembrane type-1" evidence="8">
    <location>
        <begin position="77"/>
        <end position="295"/>
    </location>
</feature>
<dbReference type="SUPFAM" id="SSF161098">
    <property type="entry name" value="MetI-like"/>
    <property type="match status" value="1"/>
</dbReference>
<keyword evidence="13" id="KW-1185">Reference proteome</keyword>
<dbReference type="CDD" id="cd06261">
    <property type="entry name" value="TM_PBP2"/>
    <property type="match status" value="1"/>
</dbReference>
<comment type="similarity">
    <text evidence="7">Belongs to the binding-protein-dependent transport system permease family.</text>
</comment>
<reference evidence="13" key="1">
    <citation type="submission" date="2015-05" db="EMBL/GenBank/DDBJ databases">
        <authorList>
            <consortium name="Pathogen Informatics"/>
        </authorList>
    </citation>
    <scope>NUCLEOTIDE SEQUENCE [LARGE SCALE GENOMIC DNA]</scope>
    <source>
        <strain evidence="13">L1-83</strain>
    </source>
</reference>
<feature type="transmembrane region" description="Helical" evidence="7">
    <location>
        <begin position="81"/>
        <end position="101"/>
    </location>
</feature>
<evidence type="ECO:0000313" key="9">
    <source>
        <dbReference type="EMBL" id="CRL39331.1"/>
    </source>
</evidence>
<dbReference type="InterPro" id="IPR051393">
    <property type="entry name" value="ABC_transporter_permease"/>
</dbReference>
<evidence type="ECO:0000256" key="5">
    <source>
        <dbReference type="ARBA" id="ARBA00022989"/>
    </source>
</evidence>
<dbReference type="OrthoDB" id="9785836at2"/>
<dbReference type="Proteomes" id="UP000285820">
    <property type="component" value="Unassembled WGS sequence"/>
</dbReference>
<keyword evidence="2 7" id="KW-0813">Transport</keyword>
<sequence length="309" mass="34484">MEKAIAKSKKRKFKNLPLFMIALPGIVYLLINNYIPMFGIFLAFKNYSLRKGVFGSDWCGLQNFQFLFKTKDAWIMTRNTILYNVAFIIIGTIVAIAIAVMMCELGKKTRVKFFQAALLLPNLLSWVVIGFIAYAFLNADTGFINKTILAGLGLDPVSWYSYTGAWPAIIIIVNLWKNMGYQSIVYMASISGIDKSIYEAAAIDGATKMQQIFRITLPMLKPTVITLTLMSIGRIFYSDFGLFYQVPQNSGALFNVTQTIDTYVYRGLMELNDVGMSAAAGLYQSLVGFALVLIANGIVRKVDSENALF</sequence>
<evidence type="ECO:0000256" key="4">
    <source>
        <dbReference type="ARBA" id="ARBA00022692"/>
    </source>
</evidence>
<evidence type="ECO:0000256" key="6">
    <source>
        <dbReference type="ARBA" id="ARBA00023136"/>
    </source>
</evidence>
<dbReference type="Proteomes" id="UP000286271">
    <property type="component" value="Unassembled WGS sequence"/>
</dbReference>
<dbReference type="PANTHER" id="PTHR30193:SF44">
    <property type="entry name" value="LACTOSE TRANSPORT SYSTEM PERMEASE PROTEIN LACF"/>
    <property type="match status" value="1"/>
</dbReference>
<dbReference type="Proteomes" id="UP000283738">
    <property type="component" value="Unassembled WGS sequence"/>
</dbReference>
<evidence type="ECO:0000256" key="1">
    <source>
        <dbReference type="ARBA" id="ARBA00004651"/>
    </source>
</evidence>
<dbReference type="InterPro" id="IPR035906">
    <property type="entry name" value="MetI-like_sf"/>
</dbReference>
<evidence type="ECO:0000256" key="2">
    <source>
        <dbReference type="ARBA" id="ARBA00022448"/>
    </source>
</evidence>
<evidence type="ECO:0000313" key="14">
    <source>
        <dbReference type="Proteomes" id="UP000283738"/>
    </source>
</evidence>